<proteinExistence type="predicted"/>
<evidence type="ECO:0000256" key="1">
    <source>
        <dbReference type="SAM" id="MobiDB-lite"/>
    </source>
</evidence>
<evidence type="ECO:0000313" key="2">
    <source>
        <dbReference type="EMBL" id="MCI82941.1"/>
    </source>
</evidence>
<accession>A0A392V7M0</accession>
<dbReference type="PROSITE" id="PS51257">
    <property type="entry name" value="PROKAR_LIPOPROTEIN"/>
    <property type="match status" value="1"/>
</dbReference>
<feature type="region of interest" description="Disordered" evidence="1">
    <location>
        <begin position="1"/>
        <end position="21"/>
    </location>
</feature>
<feature type="non-terminal residue" evidence="2">
    <location>
        <position position="54"/>
    </location>
</feature>
<dbReference type="AlphaFoldDB" id="A0A392V7M0"/>
<keyword evidence="3" id="KW-1185">Reference proteome</keyword>
<protein>
    <submittedName>
        <fullName evidence="2">Uncharacterized protein</fullName>
    </submittedName>
</protein>
<name>A0A392V7M0_9FABA</name>
<sequence>MGKPKGGHIAFGAESPPWDAGTAVSTTTGCDGWFRLANNSRVLSNFPVNCATSP</sequence>
<dbReference type="EMBL" id="LXQA011055297">
    <property type="protein sequence ID" value="MCI82941.1"/>
    <property type="molecule type" value="Genomic_DNA"/>
</dbReference>
<dbReference type="Proteomes" id="UP000265520">
    <property type="component" value="Unassembled WGS sequence"/>
</dbReference>
<reference evidence="2 3" key="1">
    <citation type="journal article" date="2018" name="Front. Plant Sci.">
        <title>Red Clover (Trifolium pratense) and Zigzag Clover (T. medium) - A Picture of Genomic Similarities and Differences.</title>
        <authorList>
            <person name="Dluhosova J."/>
            <person name="Istvanek J."/>
            <person name="Nedelnik J."/>
            <person name="Repkova J."/>
        </authorList>
    </citation>
    <scope>NUCLEOTIDE SEQUENCE [LARGE SCALE GENOMIC DNA]</scope>
    <source>
        <strain evidence="3">cv. 10/8</strain>
        <tissue evidence="2">Leaf</tissue>
    </source>
</reference>
<organism evidence="2 3">
    <name type="scientific">Trifolium medium</name>
    <dbReference type="NCBI Taxonomy" id="97028"/>
    <lineage>
        <taxon>Eukaryota</taxon>
        <taxon>Viridiplantae</taxon>
        <taxon>Streptophyta</taxon>
        <taxon>Embryophyta</taxon>
        <taxon>Tracheophyta</taxon>
        <taxon>Spermatophyta</taxon>
        <taxon>Magnoliopsida</taxon>
        <taxon>eudicotyledons</taxon>
        <taxon>Gunneridae</taxon>
        <taxon>Pentapetalae</taxon>
        <taxon>rosids</taxon>
        <taxon>fabids</taxon>
        <taxon>Fabales</taxon>
        <taxon>Fabaceae</taxon>
        <taxon>Papilionoideae</taxon>
        <taxon>50 kb inversion clade</taxon>
        <taxon>NPAAA clade</taxon>
        <taxon>Hologalegina</taxon>
        <taxon>IRL clade</taxon>
        <taxon>Trifolieae</taxon>
        <taxon>Trifolium</taxon>
    </lineage>
</organism>
<comment type="caution">
    <text evidence="2">The sequence shown here is derived from an EMBL/GenBank/DDBJ whole genome shotgun (WGS) entry which is preliminary data.</text>
</comment>
<evidence type="ECO:0000313" key="3">
    <source>
        <dbReference type="Proteomes" id="UP000265520"/>
    </source>
</evidence>